<comment type="caution">
    <text evidence="2">The sequence shown here is derived from an EMBL/GenBank/DDBJ whole genome shotgun (WGS) entry which is preliminary data.</text>
</comment>
<accession>A0A6B0T2M3</accession>
<dbReference type="Pfam" id="PF11255">
    <property type="entry name" value="DUF3054"/>
    <property type="match status" value="1"/>
</dbReference>
<dbReference type="AlphaFoldDB" id="A0A6B0T2M3"/>
<reference evidence="2 3" key="1">
    <citation type="submission" date="2019-12" db="EMBL/GenBank/DDBJ databases">
        <title>Isolation and characterization of three novel carbon monoxide-oxidizing members of Halobacteria from salione crusts and soils.</title>
        <authorList>
            <person name="Myers M.R."/>
            <person name="King G.M."/>
        </authorList>
    </citation>
    <scope>NUCLEOTIDE SEQUENCE [LARGE SCALE GENOMIC DNA]</scope>
    <source>
        <strain evidence="2 3">WSH3</strain>
    </source>
</reference>
<proteinExistence type="predicted"/>
<gene>
    <name evidence="2" type="ORF">GRX03_12885</name>
</gene>
<dbReference type="RefSeq" id="WP_159764632.1">
    <property type="nucleotide sequence ID" value="NZ_WUUT01000005.1"/>
</dbReference>
<keyword evidence="1" id="KW-0472">Membrane</keyword>
<protein>
    <submittedName>
        <fullName evidence="2">DUF3054 family protein</fullName>
    </submittedName>
</protein>
<keyword evidence="3" id="KW-1185">Reference proteome</keyword>
<feature type="transmembrane region" description="Helical" evidence="1">
    <location>
        <begin position="21"/>
        <end position="42"/>
    </location>
</feature>
<evidence type="ECO:0000313" key="2">
    <source>
        <dbReference type="EMBL" id="MXR52498.1"/>
    </source>
</evidence>
<keyword evidence="1" id="KW-1133">Transmembrane helix</keyword>
<evidence type="ECO:0000313" key="3">
    <source>
        <dbReference type="Proteomes" id="UP000466535"/>
    </source>
</evidence>
<dbReference type="EMBL" id="WUUT01000005">
    <property type="protein sequence ID" value="MXR52498.1"/>
    <property type="molecule type" value="Genomic_DNA"/>
</dbReference>
<feature type="transmembrane region" description="Helical" evidence="1">
    <location>
        <begin position="116"/>
        <end position="141"/>
    </location>
</feature>
<dbReference type="InterPro" id="IPR021414">
    <property type="entry name" value="DUF3054"/>
</dbReference>
<keyword evidence="1" id="KW-0812">Transmembrane</keyword>
<feature type="transmembrane region" description="Helical" evidence="1">
    <location>
        <begin position="54"/>
        <end position="74"/>
    </location>
</feature>
<dbReference type="OrthoDB" id="177006at2157"/>
<organism evidence="2 3">
    <name type="scientific">Halovenus carboxidivorans</name>
    <dbReference type="NCBI Taxonomy" id="2692199"/>
    <lineage>
        <taxon>Archaea</taxon>
        <taxon>Methanobacteriati</taxon>
        <taxon>Methanobacteriota</taxon>
        <taxon>Stenosarchaea group</taxon>
        <taxon>Halobacteria</taxon>
        <taxon>Halobacteriales</taxon>
        <taxon>Haloarculaceae</taxon>
        <taxon>Halovenus</taxon>
    </lineage>
</organism>
<dbReference type="Proteomes" id="UP000466535">
    <property type="component" value="Unassembled WGS sequence"/>
</dbReference>
<name>A0A6B0T2M3_9EURY</name>
<sequence length="143" mass="15353">MSYGQQMRPLLRAKLPTSSSMAAVLLGDLLVLFAFIATGQISHGYVFWEAPARTVLITMPAVVGWLVVAVPAGLFVPSTVRNLKRLVPTVLVVWTGAALIAGLIRSTSLVPGNAPLTFLLVNIVFGAVFITPWRVAAGWWLGR</sequence>
<feature type="transmembrane region" description="Helical" evidence="1">
    <location>
        <begin position="86"/>
        <end position="104"/>
    </location>
</feature>
<evidence type="ECO:0000256" key="1">
    <source>
        <dbReference type="SAM" id="Phobius"/>
    </source>
</evidence>